<dbReference type="GO" id="GO:0051536">
    <property type="term" value="F:iron-sulfur cluster binding"/>
    <property type="evidence" value="ECO:0007669"/>
    <property type="project" value="InterPro"/>
</dbReference>
<dbReference type="EMBL" id="QGLD01000001">
    <property type="protein sequence ID" value="RAL71116.1"/>
    <property type="molecule type" value="Genomic_DNA"/>
</dbReference>
<dbReference type="GO" id="GO:0005506">
    <property type="term" value="F:iron ion binding"/>
    <property type="evidence" value="ECO:0007669"/>
    <property type="project" value="InterPro"/>
</dbReference>
<dbReference type="InterPro" id="IPR034904">
    <property type="entry name" value="FSCA_dom_sf"/>
</dbReference>
<gene>
    <name evidence="4" type="ORF">C1G86_0055</name>
</gene>
<comment type="caution">
    <text evidence="4">The sequence shown here is derived from an EMBL/GenBank/DDBJ whole genome shotgun (WGS) entry which is preliminary data.</text>
</comment>
<evidence type="ECO:0000313" key="5">
    <source>
        <dbReference type="Proteomes" id="UP000248786"/>
    </source>
</evidence>
<dbReference type="AlphaFoldDB" id="A0A328ET73"/>
<dbReference type="PANTHER" id="PTHR11178">
    <property type="entry name" value="IRON-SULFUR CLUSTER SCAFFOLD PROTEIN NFU-RELATED"/>
    <property type="match status" value="1"/>
</dbReference>
<feature type="domain" description="NIF system FeS cluster assembly NifU C-terminal" evidence="3">
    <location>
        <begin position="5"/>
        <end position="67"/>
    </location>
</feature>
<protein>
    <submittedName>
        <fullName evidence="4">NifU-like domain protein</fullName>
    </submittedName>
</protein>
<evidence type="ECO:0000256" key="1">
    <source>
        <dbReference type="ARBA" id="ARBA00006420"/>
    </source>
</evidence>
<dbReference type="GO" id="GO:0016226">
    <property type="term" value="P:iron-sulfur cluster assembly"/>
    <property type="evidence" value="ECO:0007669"/>
    <property type="project" value="InterPro"/>
</dbReference>
<accession>A0A328ET73</accession>
<dbReference type="Proteomes" id="UP000248786">
    <property type="component" value="Unassembled WGS sequence"/>
</dbReference>
<organism evidence="4 5">
    <name type="scientific">Dehalococcoides mccartyi</name>
    <dbReference type="NCBI Taxonomy" id="61435"/>
    <lineage>
        <taxon>Bacteria</taxon>
        <taxon>Bacillati</taxon>
        <taxon>Chloroflexota</taxon>
        <taxon>Dehalococcoidia</taxon>
        <taxon>Dehalococcoidales</taxon>
        <taxon>Dehalococcoidaceae</taxon>
        <taxon>Dehalococcoides</taxon>
    </lineage>
</organism>
<name>A0A328ET73_9CHLR</name>
<comment type="similarity">
    <text evidence="1">Belongs to the NifU family.</text>
</comment>
<reference evidence="4 5" key="1">
    <citation type="submission" date="2018-05" db="EMBL/GenBank/DDBJ databases">
        <title>Draft genome sequences of Dehalococcoides mccartyi strains RC and KS.</title>
        <authorList>
            <person name="Higgins S.A."/>
            <person name="Padilla-Crespo E."/>
            <person name="Loeffler F.E."/>
        </authorList>
    </citation>
    <scope>NUCLEOTIDE SEQUENCE [LARGE SCALE GENOMIC DNA]</scope>
    <source>
        <strain evidence="4 5">KS</strain>
    </source>
</reference>
<comment type="function">
    <text evidence="2">May be involved in the formation or repair of [Fe-S] clusters present in iron-sulfur proteins.</text>
</comment>
<evidence type="ECO:0000256" key="2">
    <source>
        <dbReference type="ARBA" id="ARBA00049958"/>
    </source>
</evidence>
<dbReference type="InterPro" id="IPR001075">
    <property type="entry name" value="NIF_FeS_clus_asmbl_NifU_C"/>
</dbReference>
<dbReference type="Gene3D" id="3.30.300.130">
    <property type="entry name" value="Fe-S cluster assembly (FSCA)"/>
    <property type="match status" value="1"/>
</dbReference>
<dbReference type="SUPFAM" id="SSF117916">
    <property type="entry name" value="Fe-S cluster assembly (FSCA) domain-like"/>
    <property type="match status" value="1"/>
</dbReference>
<proteinExistence type="inferred from homology"/>
<dbReference type="Pfam" id="PF01106">
    <property type="entry name" value="NifU"/>
    <property type="match status" value="1"/>
</dbReference>
<dbReference type="PANTHER" id="PTHR11178:SF1">
    <property type="entry name" value="NFU1 IRON-SULFUR CLUSTER SCAFFOLD HOMOLOG, MITOCHONDRIAL"/>
    <property type="match status" value="1"/>
</dbReference>
<evidence type="ECO:0000313" key="4">
    <source>
        <dbReference type="EMBL" id="RAL71116.1"/>
    </source>
</evidence>
<evidence type="ECO:0000259" key="3">
    <source>
        <dbReference type="Pfam" id="PF01106"/>
    </source>
</evidence>
<sequence>MLEKVEAVLDKIRPALEADGGNVELVDVVDGVVKVKLVGACAGCPMSTMTLKNGIERILKREIPRNQRSSGCLKQPLSFYIQFKPNTIPLKNPSLFPSQRPCVWL</sequence>